<evidence type="ECO:0000256" key="4">
    <source>
        <dbReference type="SAM" id="MobiDB-lite"/>
    </source>
</evidence>
<protein>
    <recommendedName>
        <fullName evidence="3">N-terminal acetyltransferase B complex subunit MDM20 homolog</fullName>
    </recommendedName>
</protein>
<dbReference type="PANTHER" id="PTHR22767:SF3">
    <property type="entry name" value="N-ALPHA-ACETYLTRANSFERASE 25, NATB AUXILIARY SUBUNIT"/>
    <property type="match status" value="1"/>
</dbReference>
<keyword evidence="6" id="KW-1185">Reference proteome</keyword>
<proteinExistence type="inferred from homology"/>
<evidence type="ECO:0000256" key="3">
    <source>
        <dbReference type="ARBA" id="ARBA00029872"/>
    </source>
</evidence>
<sequence>MQSSKRLHFDEKVSMRRLRPLYDLVDAGQNKKAISEADRILKKHPKLHTANALKALAFIRIERFVDAEALIDTLEDICKNEDVDEPFVQALSHCYKELNRPDRIVDMYTELTRRQPTYEPFMRELFFANTRCANLKEQQRVALQLAKICTTTEPSTYYIWAVLVILVQGFQNKQLGVSMSFPLANRMLEKVKDEELIQHQGGLELRLTALEAVGKYAEAIQLIRLHFGDQLQQHQSKLSMRILQRLRRLYQLGECHAELFQLCMDSVDNNDPNDWSNWALMIDSFFHLQDTDGNLLSVMLQKCHFLADQSDRNASDDRRTFLLVKLLFIQRLSSENRGSQRELVEQLFGSPFLLHQEVIRTYHDRPSTFMDLKTFLHLLTADEQRALLDFISSILNDPNVGVHPALVDHCFASSSDESAAAPFSVWTFLLAEMISSFCFQPHTLSDQSLKDSVRRLLSRFLQINANGSDLAIAVHAQMVANYCWEFFLRTDDYNVLALLLSFLEVLNKQTQCNPLIPVLLCRIYAIFGITWRINELVRQMDIKFIQRVNFAFFQCFVAENFGQFRTAGNYYASMVNLQKSNTKEISECIVSAFRKEKYFQIANLYDFMQICQNSVYSQCSVVQMAVFSAFFDSQSVEIASNHLAMDEDDFDLKRTIDNREFSAVKIFLSEATLGEMRDGTLKEIKSYLRLRVTLCRAICSIGKQSLAQNAATFFATLDECRTEYAEVPKIRNMLENFTDTGLEQLFLCIGDPQEQQHEQQKDQSMLVQLPVLVLNAAAIGTPNSAEVQSKQQNDDEQQQEEKQRMIATAKQFATLLNDFLVYFGQQSPTFVTLKGRTVAVRMVAKLIEMVALALIGAKRLERLLPVASLLPTATTTASTKGTDGDGGGGKKEARRSDRKSSNKKQGDRQQHDHHHHHHQHGDAQCCQHGPWKQSDEQKQWKVNLGPFSGAIHQALQRLRSFVLEKLLIDESSDLASPRKEAEEEEDDPHGLKQIFLEYLNADFDDAEKAVRENITSTDCFKQIVEAIDHLIYFSCL</sequence>
<keyword evidence="2" id="KW-0802">TPR repeat</keyword>
<dbReference type="InterPro" id="IPR019183">
    <property type="entry name" value="NAA25_NatB_aux_su"/>
</dbReference>
<dbReference type="Gene3D" id="1.25.40.1040">
    <property type="match status" value="1"/>
</dbReference>
<dbReference type="Pfam" id="PF09797">
    <property type="entry name" value="NatB_MDM20"/>
    <property type="match status" value="1"/>
</dbReference>
<evidence type="ECO:0000256" key="2">
    <source>
        <dbReference type="ARBA" id="ARBA00022803"/>
    </source>
</evidence>
<gene>
    <name evidence="5" type="ORF">niasHT_023766</name>
</gene>
<feature type="compositionally biased region" description="Basic and acidic residues" evidence="4">
    <location>
        <begin position="888"/>
        <end position="910"/>
    </location>
</feature>
<dbReference type="Proteomes" id="UP001620626">
    <property type="component" value="Unassembled WGS sequence"/>
</dbReference>
<comment type="similarity">
    <text evidence="1">Belongs to the MDM20/NAA25 family.</text>
</comment>
<evidence type="ECO:0000256" key="1">
    <source>
        <dbReference type="ARBA" id="ARBA00006298"/>
    </source>
</evidence>
<dbReference type="InterPro" id="IPR011990">
    <property type="entry name" value="TPR-like_helical_dom_sf"/>
</dbReference>
<dbReference type="SUPFAM" id="SSF48452">
    <property type="entry name" value="TPR-like"/>
    <property type="match status" value="1"/>
</dbReference>
<reference evidence="5 6" key="1">
    <citation type="submission" date="2024-10" db="EMBL/GenBank/DDBJ databases">
        <authorList>
            <person name="Kim D."/>
        </authorList>
    </citation>
    <scope>NUCLEOTIDE SEQUENCE [LARGE SCALE GENOMIC DNA]</scope>
    <source>
        <strain evidence="5">BH-2024</strain>
    </source>
</reference>
<organism evidence="5 6">
    <name type="scientific">Heterodera trifolii</name>
    <dbReference type="NCBI Taxonomy" id="157864"/>
    <lineage>
        <taxon>Eukaryota</taxon>
        <taxon>Metazoa</taxon>
        <taxon>Ecdysozoa</taxon>
        <taxon>Nematoda</taxon>
        <taxon>Chromadorea</taxon>
        <taxon>Rhabditida</taxon>
        <taxon>Tylenchina</taxon>
        <taxon>Tylenchomorpha</taxon>
        <taxon>Tylenchoidea</taxon>
        <taxon>Heteroderidae</taxon>
        <taxon>Heteroderinae</taxon>
        <taxon>Heterodera</taxon>
    </lineage>
</organism>
<accession>A0ABD2JNL5</accession>
<name>A0ABD2JNL5_9BILA</name>
<dbReference type="PANTHER" id="PTHR22767">
    <property type="entry name" value="N-TERMINAL ACETYLTRANSFERASE-RELATED"/>
    <property type="match status" value="1"/>
</dbReference>
<comment type="caution">
    <text evidence="5">The sequence shown here is derived from an EMBL/GenBank/DDBJ whole genome shotgun (WGS) entry which is preliminary data.</text>
</comment>
<evidence type="ECO:0000313" key="6">
    <source>
        <dbReference type="Proteomes" id="UP001620626"/>
    </source>
</evidence>
<evidence type="ECO:0000313" key="5">
    <source>
        <dbReference type="EMBL" id="KAL3092207.1"/>
    </source>
</evidence>
<dbReference type="AlphaFoldDB" id="A0ABD2JNL5"/>
<dbReference type="EMBL" id="JBICBT010000927">
    <property type="protein sequence ID" value="KAL3092207.1"/>
    <property type="molecule type" value="Genomic_DNA"/>
</dbReference>
<feature type="region of interest" description="Disordered" evidence="4">
    <location>
        <begin position="783"/>
        <end position="803"/>
    </location>
</feature>
<feature type="region of interest" description="Disordered" evidence="4">
    <location>
        <begin position="875"/>
        <end position="932"/>
    </location>
</feature>